<gene>
    <name evidence="2" type="ORF">CYMTET_6911</name>
</gene>
<dbReference type="GO" id="GO:0005524">
    <property type="term" value="F:ATP binding"/>
    <property type="evidence" value="ECO:0007669"/>
    <property type="project" value="InterPro"/>
</dbReference>
<dbReference type="InterPro" id="IPR036678">
    <property type="entry name" value="MutS_con_dom_sf"/>
</dbReference>
<dbReference type="InterPro" id="IPR007695">
    <property type="entry name" value="DNA_mismatch_repair_MutS-lik_N"/>
</dbReference>
<dbReference type="Gene3D" id="3.30.420.110">
    <property type="entry name" value="MutS, connector domain"/>
    <property type="match status" value="1"/>
</dbReference>
<dbReference type="GO" id="GO:0030983">
    <property type="term" value="F:mismatched DNA binding"/>
    <property type="evidence" value="ECO:0007669"/>
    <property type="project" value="InterPro"/>
</dbReference>
<proteinExistence type="predicted"/>
<protein>
    <recommendedName>
        <fullName evidence="1">DNA mismatch repair protein MutS-like N-terminal domain-containing protein</fullName>
    </recommendedName>
</protein>
<dbReference type="Pfam" id="PF01624">
    <property type="entry name" value="MutS_I"/>
    <property type="match status" value="1"/>
</dbReference>
<dbReference type="InterPro" id="IPR016151">
    <property type="entry name" value="DNA_mismatch_repair_MutS_N"/>
</dbReference>
<evidence type="ECO:0000313" key="3">
    <source>
        <dbReference type="Proteomes" id="UP001190700"/>
    </source>
</evidence>
<evidence type="ECO:0000313" key="2">
    <source>
        <dbReference type="EMBL" id="KAK3285492.1"/>
    </source>
</evidence>
<dbReference type="SUPFAM" id="SSF55271">
    <property type="entry name" value="DNA repair protein MutS, domain I"/>
    <property type="match status" value="1"/>
</dbReference>
<dbReference type="Proteomes" id="UP001190700">
    <property type="component" value="Unassembled WGS sequence"/>
</dbReference>
<dbReference type="EMBL" id="LGRX02001797">
    <property type="protein sequence ID" value="KAK3285492.1"/>
    <property type="molecule type" value="Genomic_DNA"/>
</dbReference>
<comment type="caution">
    <text evidence="2">The sequence shown here is derived from an EMBL/GenBank/DDBJ whole genome shotgun (WGS) entry which is preliminary data.</text>
</comment>
<feature type="domain" description="DNA mismatch repair protein MutS-like N-terminal" evidence="1">
    <location>
        <begin position="81"/>
        <end position="164"/>
    </location>
</feature>
<organism evidence="2 3">
    <name type="scientific">Cymbomonas tetramitiformis</name>
    <dbReference type="NCBI Taxonomy" id="36881"/>
    <lineage>
        <taxon>Eukaryota</taxon>
        <taxon>Viridiplantae</taxon>
        <taxon>Chlorophyta</taxon>
        <taxon>Pyramimonadophyceae</taxon>
        <taxon>Pyramimonadales</taxon>
        <taxon>Pyramimonadaceae</taxon>
        <taxon>Cymbomonas</taxon>
    </lineage>
</organism>
<name>A0AAE0GWJ0_9CHLO</name>
<accession>A0AAE0GWJ0</accession>
<sequence>MCTKLDVVLGQELAKLCGFERQFWEIKRNHMDVVLFIRCWHSCNPVLMILTVTCTMWCFDACSDELTFTLVMWAGRIGDRRRGNFYNLFDIDADVGLDDRVGLKLSGKHRVNMWQVGCPVATINKWMVKVGQLGHTVGRVEQVVDAAGQVVGRAVKQIMSPATIHLMPDWVPTPAARHILALAECQDGELGVCFMDVSMGQVYLGELEDDGIRSKLVGAM</sequence>
<keyword evidence="3" id="KW-1185">Reference proteome</keyword>
<dbReference type="Gene3D" id="3.40.1170.10">
    <property type="entry name" value="DNA repair protein MutS, domain I"/>
    <property type="match status" value="1"/>
</dbReference>
<evidence type="ECO:0000259" key="1">
    <source>
        <dbReference type="Pfam" id="PF01624"/>
    </source>
</evidence>
<reference evidence="2 3" key="1">
    <citation type="journal article" date="2015" name="Genome Biol. Evol.">
        <title>Comparative Genomics of a Bacterivorous Green Alga Reveals Evolutionary Causalities and Consequences of Phago-Mixotrophic Mode of Nutrition.</title>
        <authorList>
            <person name="Burns J.A."/>
            <person name="Paasch A."/>
            <person name="Narechania A."/>
            <person name="Kim E."/>
        </authorList>
    </citation>
    <scope>NUCLEOTIDE SEQUENCE [LARGE SCALE GENOMIC DNA]</scope>
    <source>
        <strain evidence="2 3">PLY_AMNH</strain>
    </source>
</reference>
<dbReference type="AlphaFoldDB" id="A0AAE0GWJ0"/>
<dbReference type="GO" id="GO:0006298">
    <property type="term" value="P:mismatch repair"/>
    <property type="evidence" value="ECO:0007669"/>
    <property type="project" value="InterPro"/>
</dbReference>